<evidence type="ECO:0000256" key="1">
    <source>
        <dbReference type="PROSITE-ProRule" id="PRU00339"/>
    </source>
</evidence>
<dbReference type="Pfam" id="PF13424">
    <property type="entry name" value="TPR_12"/>
    <property type="match status" value="1"/>
</dbReference>
<dbReference type="RefSeq" id="WP_129834483.1">
    <property type="nucleotide sequence ID" value="NZ_CP035704.1"/>
</dbReference>
<dbReference type="InterPro" id="IPR024983">
    <property type="entry name" value="CHAT_dom"/>
</dbReference>
<dbReference type="OrthoDB" id="9146156at2"/>
<evidence type="ECO:0000313" key="4">
    <source>
        <dbReference type="EMBL" id="QBB71460.1"/>
    </source>
</evidence>
<dbReference type="InterPro" id="IPR011990">
    <property type="entry name" value="TPR-like_helical_dom_sf"/>
</dbReference>
<evidence type="ECO:0000313" key="5">
    <source>
        <dbReference type="Proteomes" id="UP000291562"/>
    </source>
</evidence>
<name>A0A411HM36_9GAMM</name>
<accession>A0A411HM36</accession>
<evidence type="ECO:0000256" key="2">
    <source>
        <dbReference type="SAM" id="SignalP"/>
    </source>
</evidence>
<keyword evidence="2" id="KW-0732">Signal</keyword>
<dbReference type="InterPro" id="IPR019734">
    <property type="entry name" value="TPR_rpt"/>
</dbReference>
<dbReference type="SMART" id="SM00028">
    <property type="entry name" value="TPR"/>
    <property type="match status" value="4"/>
</dbReference>
<dbReference type="SUPFAM" id="SSF48452">
    <property type="entry name" value="TPR-like"/>
    <property type="match status" value="2"/>
</dbReference>
<feature type="chain" id="PRO_5019527471" evidence="2">
    <location>
        <begin position="26"/>
        <end position="1019"/>
    </location>
</feature>
<dbReference type="EMBL" id="CP035704">
    <property type="protein sequence ID" value="QBB71460.1"/>
    <property type="molecule type" value="Genomic_DNA"/>
</dbReference>
<dbReference type="AlphaFoldDB" id="A0A411HM36"/>
<dbReference type="Gene3D" id="1.25.40.10">
    <property type="entry name" value="Tetratricopeptide repeat domain"/>
    <property type="match status" value="2"/>
</dbReference>
<sequence length="1019" mass="109140">MSRGWAGWLLAALLLAGLPSTQAFAASLNARLDDVYRAVGEGDPAAAQSRSAALLDQINDSNSQRGAVLQARLDVLYEYVKLSAAEGQILHEAVQKFAQNNTRGRGLLVRLKILESLERKDAQAASDLAQAAATVALHQSADEQAELHYAQAQAAAEVNGQLDFVRTSARLSLKYWQNLASPRAHWHEAQIYALIGLVYSHTGSKSDALAQYELSSNLAIKSFGADSQLRISCDIQRAGVLADLGRYGEAVVIREAVLLAAQHHYGDHSVDVAKAEGMVGASFQEIGDYAAAHDHYAHAEALLASLPDVSLHQRGVLAVNYGNLLQEMGEETAALEHYRQALAAFDGEKNTHAPAVVLANMGNTEFRLGHYEDAIVDFQRALLLREQADGKDSPGLVYALEGLGDAALALKRYAEAEAYFRRGLLVRGRALPVNHPTTAPLSFGLALAFWGQGKIDDAFHYARLTAEGQQALQASFVTDFSERQSVAYRDLLVPSTALTVSLAAKRGDGESIATAWHLVMVERGLLARSQALRLAAARSLHDPALGKKWSAWQNANTALAQAWLQTNVSSEQLALLRQQVETAEHDLWDKAGRHVVPDVNVTPAIADLARALPADGLLIAFTEGVADAPARILVAGNKSAPEDWYAFSLASNAPPQLRRIGVIDAISAQVRAWYGELRNPHSDLAQLRRSGLTLREQLVDPFVSADQKRSLFVVPEGELFRVSFAALPGNTSGYLIESGVRLHTLVHESDLLLPVSANTSATTLLAGAPDFLTLAANGEPSNRQLCVRASQQGFAAIPNAARELDNLKSLLSASGSASRITLIEGAAATKENVLAALPSANVIHLATHGFSLDESCSDDAPARGVTLAHSVEDAAITANSSALSGLAFTGAKISEQQSPIGVLSAGELGTLDLSHVDWIALSACDSGLGPISRNEGVFGMRRALRLAGARTVVMSLWQVDDASTADLMQALYRARFVEHHDVPTAMANAMQSVLTARRAAGQSDHPYYWAAFIDEGGWR</sequence>
<keyword evidence="1" id="KW-0802">TPR repeat</keyword>
<proteinExistence type="predicted"/>
<dbReference type="Proteomes" id="UP000291562">
    <property type="component" value="Chromosome"/>
</dbReference>
<organism evidence="4 5">
    <name type="scientific">Pseudolysobacter antarcticus</name>
    <dbReference type="NCBI Taxonomy" id="2511995"/>
    <lineage>
        <taxon>Bacteria</taxon>
        <taxon>Pseudomonadati</taxon>
        <taxon>Pseudomonadota</taxon>
        <taxon>Gammaproteobacteria</taxon>
        <taxon>Lysobacterales</taxon>
        <taxon>Rhodanobacteraceae</taxon>
        <taxon>Pseudolysobacter</taxon>
    </lineage>
</organism>
<protein>
    <submittedName>
        <fullName evidence="4">CHAT domain-containing protein</fullName>
    </submittedName>
</protein>
<dbReference type="KEGG" id="xbc:ELE36_14440"/>
<dbReference type="PROSITE" id="PS50005">
    <property type="entry name" value="TPR"/>
    <property type="match status" value="1"/>
</dbReference>
<dbReference type="Pfam" id="PF12770">
    <property type="entry name" value="CHAT"/>
    <property type="match status" value="1"/>
</dbReference>
<gene>
    <name evidence="4" type="ORF">ELE36_14440</name>
</gene>
<evidence type="ECO:0000259" key="3">
    <source>
        <dbReference type="Pfam" id="PF12770"/>
    </source>
</evidence>
<feature type="repeat" description="TPR" evidence="1">
    <location>
        <begin position="355"/>
        <end position="388"/>
    </location>
</feature>
<dbReference type="PANTHER" id="PTHR10098">
    <property type="entry name" value="RAPSYN-RELATED"/>
    <property type="match status" value="1"/>
</dbReference>
<feature type="signal peptide" evidence="2">
    <location>
        <begin position="1"/>
        <end position="25"/>
    </location>
</feature>
<feature type="domain" description="CHAT" evidence="3">
    <location>
        <begin position="689"/>
        <end position="1013"/>
    </location>
</feature>
<reference evidence="4 5" key="1">
    <citation type="submission" date="2019-01" db="EMBL/GenBank/DDBJ databases">
        <title>Pseudolysobacter antarctica gen. nov., sp. nov., isolated from Fildes Peninsula, Antarctica.</title>
        <authorList>
            <person name="Wei Z."/>
            <person name="Peng F."/>
        </authorList>
    </citation>
    <scope>NUCLEOTIDE SEQUENCE [LARGE SCALE GENOMIC DNA]</scope>
    <source>
        <strain evidence="4 5">AQ6-296</strain>
    </source>
</reference>
<keyword evidence="5" id="KW-1185">Reference proteome</keyword>